<dbReference type="GO" id="GO:0003677">
    <property type="term" value="F:DNA binding"/>
    <property type="evidence" value="ECO:0007669"/>
    <property type="project" value="InterPro"/>
</dbReference>
<dbReference type="AlphaFoldDB" id="A0A336MGJ7"/>
<dbReference type="VEuPathDB" id="VectorBase:CSON012067"/>
<feature type="compositionally biased region" description="Basic and acidic residues" evidence="6">
    <location>
        <begin position="146"/>
        <end position="196"/>
    </location>
</feature>
<dbReference type="GO" id="GO:0016593">
    <property type="term" value="C:Cdc73/Paf1 complex"/>
    <property type="evidence" value="ECO:0007669"/>
    <property type="project" value="TreeGrafter"/>
</dbReference>
<dbReference type="SMART" id="SM00719">
    <property type="entry name" value="Plus3"/>
    <property type="match status" value="1"/>
</dbReference>
<dbReference type="GO" id="GO:1990269">
    <property type="term" value="F:RNA polymerase II C-terminal domain phosphoserine binding"/>
    <property type="evidence" value="ECO:0007669"/>
    <property type="project" value="TreeGrafter"/>
</dbReference>
<dbReference type="OMA" id="ISGCYAR"/>
<dbReference type="PANTHER" id="PTHR13115">
    <property type="entry name" value="RNA POLYMERASE-ASSOCIATED PROTEIN RTF1 HOMOLOG"/>
    <property type="match status" value="1"/>
</dbReference>
<feature type="compositionally biased region" description="Basic and acidic residues" evidence="6">
    <location>
        <begin position="236"/>
        <end position="271"/>
    </location>
</feature>
<evidence type="ECO:0000313" key="9">
    <source>
        <dbReference type="EMBL" id="SSX25208.1"/>
    </source>
</evidence>
<dbReference type="InterPro" id="IPR004343">
    <property type="entry name" value="Plus-3_dom"/>
</dbReference>
<accession>A0A336MGJ7</accession>
<feature type="compositionally biased region" description="Basic residues" evidence="6">
    <location>
        <begin position="197"/>
        <end position="207"/>
    </location>
</feature>
<feature type="region of interest" description="Disordered" evidence="6">
    <location>
        <begin position="605"/>
        <end position="660"/>
    </location>
</feature>
<dbReference type="PROSITE" id="PS51360">
    <property type="entry name" value="PLUS3"/>
    <property type="match status" value="1"/>
</dbReference>
<name>A0A336MGJ7_CULSO</name>
<keyword evidence="3" id="KW-0804">Transcription</keyword>
<evidence type="ECO:0000256" key="2">
    <source>
        <dbReference type="ARBA" id="ARBA00023015"/>
    </source>
</evidence>
<feature type="compositionally biased region" description="Basic and acidic residues" evidence="6">
    <location>
        <begin position="332"/>
        <end position="341"/>
    </location>
</feature>
<comment type="subcellular location">
    <subcellularLocation>
        <location evidence="1">Nucleus</location>
    </subcellularLocation>
</comment>
<organism evidence="9">
    <name type="scientific">Culicoides sonorensis</name>
    <name type="common">Biting midge</name>
    <dbReference type="NCBI Taxonomy" id="179676"/>
    <lineage>
        <taxon>Eukaryota</taxon>
        <taxon>Metazoa</taxon>
        <taxon>Ecdysozoa</taxon>
        <taxon>Arthropoda</taxon>
        <taxon>Hexapoda</taxon>
        <taxon>Insecta</taxon>
        <taxon>Pterygota</taxon>
        <taxon>Neoptera</taxon>
        <taxon>Endopterygota</taxon>
        <taxon>Diptera</taxon>
        <taxon>Nematocera</taxon>
        <taxon>Chironomoidea</taxon>
        <taxon>Ceratopogonidae</taxon>
        <taxon>Ceratopogoninae</taxon>
        <taxon>Culicoides</taxon>
        <taxon>Monoculicoides</taxon>
    </lineage>
</organism>
<keyword evidence="4" id="KW-0539">Nucleus</keyword>
<evidence type="ECO:0000256" key="4">
    <source>
        <dbReference type="ARBA" id="ARBA00023242"/>
    </source>
</evidence>
<evidence type="ECO:0000313" key="8">
    <source>
        <dbReference type="EMBL" id="SSX04845.1"/>
    </source>
</evidence>
<dbReference type="Gene3D" id="3.90.70.200">
    <property type="entry name" value="Plus-3 domain"/>
    <property type="match status" value="1"/>
</dbReference>
<keyword evidence="2" id="KW-0805">Transcription regulation</keyword>
<evidence type="ECO:0000259" key="7">
    <source>
        <dbReference type="PROSITE" id="PS51360"/>
    </source>
</evidence>
<reference evidence="9" key="2">
    <citation type="submission" date="2018-07" db="EMBL/GenBank/DDBJ databases">
        <authorList>
            <person name="Quirk P.G."/>
            <person name="Krulwich T.A."/>
        </authorList>
    </citation>
    <scope>NUCLEOTIDE SEQUENCE</scope>
</reference>
<feature type="compositionally biased region" description="Low complexity" evidence="6">
    <location>
        <begin position="123"/>
        <end position="133"/>
    </location>
</feature>
<evidence type="ECO:0000256" key="1">
    <source>
        <dbReference type="ARBA" id="ARBA00004123"/>
    </source>
</evidence>
<dbReference type="Pfam" id="PF03126">
    <property type="entry name" value="Plus-3"/>
    <property type="match status" value="1"/>
</dbReference>
<proteinExistence type="predicted"/>
<feature type="region of interest" description="Disordered" evidence="6">
    <location>
        <begin position="1"/>
        <end position="363"/>
    </location>
</feature>
<dbReference type="InterPro" id="IPR036128">
    <property type="entry name" value="Plus3-like_sf"/>
</dbReference>
<feature type="compositionally biased region" description="Polar residues" evidence="6">
    <location>
        <begin position="651"/>
        <end position="660"/>
    </location>
</feature>
<evidence type="ECO:0000256" key="6">
    <source>
        <dbReference type="SAM" id="MobiDB-lite"/>
    </source>
</evidence>
<reference evidence="8" key="1">
    <citation type="submission" date="2018-04" db="EMBL/GenBank/DDBJ databases">
        <authorList>
            <person name="Go L.Y."/>
            <person name="Mitchell J.A."/>
        </authorList>
    </citation>
    <scope>NUCLEOTIDE SEQUENCE</scope>
    <source>
        <tissue evidence="8">Whole organism</tissue>
    </source>
</reference>
<evidence type="ECO:0000256" key="5">
    <source>
        <dbReference type="SAM" id="Coils"/>
    </source>
</evidence>
<feature type="coiled-coil region" evidence="5">
    <location>
        <begin position="546"/>
        <end position="573"/>
    </location>
</feature>
<feature type="compositionally biased region" description="Basic and acidic residues" evidence="6">
    <location>
        <begin position="98"/>
        <end position="108"/>
    </location>
</feature>
<dbReference type="PANTHER" id="PTHR13115:SF8">
    <property type="entry name" value="RNA POLYMERASE-ASSOCIATED PROTEIN RTF1 HOMOLOG"/>
    <property type="match status" value="1"/>
</dbReference>
<protein>
    <submittedName>
        <fullName evidence="9">CSON012067 protein</fullName>
    </submittedName>
</protein>
<dbReference type="EMBL" id="UFQT01000552">
    <property type="protein sequence ID" value="SSX25208.1"/>
    <property type="molecule type" value="Genomic_DNA"/>
</dbReference>
<feature type="compositionally biased region" description="Low complexity" evidence="6">
    <location>
        <begin position="11"/>
        <end position="31"/>
    </location>
</feature>
<keyword evidence="5" id="KW-0175">Coiled coil</keyword>
<feature type="compositionally biased region" description="Basic and acidic residues" evidence="6">
    <location>
        <begin position="80"/>
        <end position="90"/>
    </location>
</feature>
<feature type="compositionally biased region" description="Basic and acidic residues" evidence="6">
    <location>
        <begin position="279"/>
        <end position="302"/>
    </location>
</feature>
<evidence type="ECO:0000256" key="3">
    <source>
        <dbReference type="ARBA" id="ARBA00023163"/>
    </source>
</evidence>
<feature type="domain" description="Plus3" evidence="7">
    <location>
        <begin position="367"/>
        <end position="498"/>
    </location>
</feature>
<dbReference type="EMBL" id="UFQS01000552">
    <property type="protein sequence ID" value="SSX04845.1"/>
    <property type="molecule type" value="Genomic_DNA"/>
</dbReference>
<dbReference type="SUPFAM" id="SSF159042">
    <property type="entry name" value="Plus3-like"/>
    <property type="match status" value="1"/>
</dbReference>
<feature type="compositionally biased region" description="Polar residues" evidence="6">
    <location>
        <begin position="39"/>
        <end position="48"/>
    </location>
</feature>
<sequence>MGKRKNQPIIDSDSSDSSSSDENLDSELLSLAKKKKNARLNSPKGNNSESDDSDWGSSANERKTKKMKAASLSDDSDSESESKRISEKNDQVPAKEIPTTERAKSHDSEPEEGQLTSEDSDSDGSSSDGSSSEFNDGYDENLMGDAEDRARLEALTEKERETEIFKRIERRDMMRTRWEIERKLRLAKRSEKEKDRKPKTKKKKKQKEKVQKPPVQEKPMFSPPRPIAEPSEPVESPEKKSSDSTEYFDPKERSKERKKNVEMNRTDDKRSNAMAMLKARREGKAKREEEEAKKEAQRKQDEEKDEIEGVGGKTSVKLKASDIYSDDSGSESDEKMSDKRSTTSSKSSGSESEDDEKPQKEKKIEYITTCEQLNKLRLSRHKMERFHMLPQFEKVVTDCFVRVSVGNHNGQPVYRVGQIVGVVETAKVYQFGRGRTNKGLRLKHGTQDRVFRLEFISNQDFTEQEFYKWKTVCESQNVEMPNMDLIESKQKDVKEALTYEFKDEDIDRIIEEKNRFRAHPTNYAMKKTQLLKEREAAITRGDNDYANDLSIQIQELEERANELDKRRSSSISLISYINNRNRQNNVKIAELAILEEAKANRGVKIDDPFTRRSTQPTMSFKKRSEKEETPNDMYVPPPLPGKKKAEEQKKTQNGPSTENNLYSLHDFEIDLDVPLPVTTVNVQPKPLEKVTETAPKRSLNLEDYKKKRGLI</sequence>
<gene>
    <name evidence="9" type="primary">CSON012067</name>
</gene>